<dbReference type="KEGG" id="azc:AZC_0268"/>
<reference evidence="2 3" key="3">
    <citation type="journal article" date="2008" name="BMC Genomics">
        <title>The genome of the versatile nitrogen fixer Azorhizobium caulinodans ORS571.</title>
        <authorList>
            <person name="Lee KB."/>
            <person name="Backer P.D."/>
            <person name="Aono T."/>
            <person name="Liu CT."/>
            <person name="Suzuki S."/>
            <person name="Suzuki T."/>
            <person name="Kaneko T."/>
            <person name="Yamada M."/>
            <person name="Tabata S."/>
            <person name="Kupfer D.M."/>
            <person name="Najar F.Z."/>
            <person name="Wiley G.B."/>
            <person name="Roe B."/>
            <person name="Binnewies T.T."/>
            <person name="Ussery D.W."/>
            <person name="D'Haeze W."/>
            <person name="Herder J.D."/>
            <person name="Gevers D."/>
            <person name="Vereecke D."/>
            <person name="Holsters M."/>
            <person name="Oyaizu H."/>
        </authorList>
    </citation>
    <scope>NUCLEOTIDE SEQUENCE [LARGE SCALE GENOMIC DNA]</scope>
    <source>
        <strain evidence="3">ATCC 43989 / DSM 5975 / JCM 20966 / LMG 6465 / NBRC 14845 / NCIMB 13405 / ORS 571</strain>
    </source>
</reference>
<gene>
    <name evidence="2" type="ordered locus">AZC_0268</name>
</gene>
<dbReference type="HOGENOM" id="CLU_1674332_0_0_5"/>
<protein>
    <submittedName>
        <fullName evidence="2">Uncharacterized protein</fullName>
    </submittedName>
</protein>
<accession>A8IJ91</accession>
<sequence length="157" mass="16471">MPPVGAAPPGLPPRRAGSTGRPAERRQLRSSLQRGFPFEHPFRPPAPPPGPDHQEIIMRYVNTAALALLASLTFAGAASADEYLTRSVRENYAVSAQGFIPGVTAPAANTTRSAEALLPAAAQATSAPKAGFQILNIQGQFNSPSVDQDPHWGPAQA</sequence>
<proteinExistence type="predicted"/>
<reference evidence="2 3" key="4">
    <citation type="journal article" date="2009" name="Appl. Environ. Microbiol.">
        <title>Comparative genome-wide transcriptional profiling of Azorhizobium caulinodans ORS571 grown under free-living and symbiotic conditions.</title>
        <authorList>
            <person name="Tsukada S."/>
            <person name="Aono T."/>
            <person name="Akiba N."/>
            <person name="Lee KB."/>
            <person name="Liu CT."/>
            <person name="Toyazaki H."/>
            <person name="Oyaizu H."/>
        </authorList>
    </citation>
    <scope>NUCLEOTIDE SEQUENCE [LARGE SCALE GENOMIC DNA]</scope>
    <source>
        <strain evidence="3">ATCC 43989 / DSM 5975 / JCM 20966 / LMG 6465 / NBRC 14845 / NCIMB 13405 / ORS 571</strain>
    </source>
</reference>
<keyword evidence="3" id="KW-1185">Reference proteome</keyword>
<reference evidence="3" key="2">
    <citation type="submission" date="2007-04" db="EMBL/GenBank/DDBJ databases">
        <title>Complete genome sequence of the nitrogen-fixing bacterium Azorhizobium caulinodans ORS571.</title>
        <authorList>
            <person name="Lee K.B."/>
            <person name="Backer P.D."/>
            <person name="Aono T."/>
            <person name="Liu C.T."/>
            <person name="Suzuki S."/>
            <person name="Suzuki T."/>
            <person name="Kaneko T."/>
            <person name="Yamada M."/>
            <person name="Tabata S."/>
            <person name="Kupfer D.M."/>
            <person name="Najar F.Z."/>
            <person name="Wiley G.B."/>
            <person name="Roe B."/>
            <person name="Binnewies T."/>
            <person name="Ussery D."/>
            <person name="Vereecke D."/>
            <person name="Gevers D."/>
            <person name="Holsters M."/>
            <person name="Oyaizu H."/>
        </authorList>
    </citation>
    <scope>NUCLEOTIDE SEQUENCE [LARGE SCALE GENOMIC DNA]</scope>
    <source>
        <strain evidence="3">ATCC 43989 / DSM 5975 / JCM 20966 / LMG 6465 / NBRC 14845 / NCIMB 13405 / ORS 571</strain>
    </source>
</reference>
<organism evidence="2 3">
    <name type="scientific">Azorhizobium caulinodans (strain ATCC 43989 / DSM 5975 / JCM 20966 / LMG 6465 / NBRC 14845 / NCIMB 13405 / ORS 571)</name>
    <dbReference type="NCBI Taxonomy" id="438753"/>
    <lineage>
        <taxon>Bacteria</taxon>
        <taxon>Pseudomonadati</taxon>
        <taxon>Pseudomonadota</taxon>
        <taxon>Alphaproteobacteria</taxon>
        <taxon>Hyphomicrobiales</taxon>
        <taxon>Xanthobacteraceae</taxon>
        <taxon>Azorhizobium</taxon>
    </lineage>
</organism>
<dbReference type="AlphaFoldDB" id="A8IJ91"/>
<evidence type="ECO:0000256" key="1">
    <source>
        <dbReference type="SAM" id="MobiDB-lite"/>
    </source>
</evidence>
<dbReference type="STRING" id="438753.AZC_0268"/>
<name>A8IJ91_AZOC5</name>
<feature type="region of interest" description="Disordered" evidence="1">
    <location>
        <begin position="1"/>
        <end position="53"/>
    </location>
</feature>
<reference evidence="2 3" key="5">
    <citation type="journal article" date="2010" name="Appl. Environ. Microbiol.">
        <title>phrR-like gene praR of Azorhizobium caulinodans ORS571 is essential for symbiosis with Sesbania rostrata and is involved in expression of reb genes.</title>
        <authorList>
            <person name="Akiba N."/>
            <person name="Aono T."/>
            <person name="Toyazaki H."/>
            <person name="Sato S."/>
            <person name="Oyaizu H."/>
        </authorList>
    </citation>
    <scope>NUCLEOTIDE SEQUENCE [LARGE SCALE GENOMIC DNA]</scope>
    <source>
        <strain evidence="3">ATCC 43989 / DSM 5975 / JCM 20966 / LMG 6465 / NBRC 14845 / NCIMB 13405 / ORS 571</strain>
    </source>
</reference>
<feature type="compositionally biased region" description="Pro residues" evidence="1">
    <location>
        <begin position="1"/>
        <end position="12"/>
    </location>
</feature>
<dbReference type="EMBL" id="AP009384">
    <property type="protein sequence ID" value="BAF86266.1"/>
    <property type="molecule type" value="Genomic_DNA"/>
</dbReference>
<dbReference type="Proteomes" id="UP000000270">
    <property type="component" value="Chromosome"/>
</dbReference>
<reference evidence="2 3" key="6">
    <citation type="journal article" date="2011" name="Appl. Environ. Microbiol.">
        <title>Involvement of the azorhizobial chromosome partition gene (parA) in the onset of bacteroid differentiation during Sesbania rostrata stem nodule development.</title>
        <authorList>
            <person name="Liu CT."/>
            <person name="Lee KB."/>
            <person name="Wang YS."/>
            <person name="Peng MH."/>
            <person name="Lee KT."/>
            <person name="Suzuki S."/>
            <person name="Suzuki T."/>
            <person name="Oyaizu H."/>
        </authorList>
    </citation>
    <scope>NUCLEOTIDE SEQUENCE [LARGE SCALE GENOMIC DNA]</scope>
    <source>
        <strain evidence="3">ATCC 43989 / DSM 5975 / JCM 20966 / LMG 6465 / NBRC 14845 / NCIMB 13405 / ORS 571</strain>
    </source>
</reference>
<reference evidence="2 3" key="1">
    <citation type="journal article" date="2007" name="Appl. Environ. Microbiol.">
        <title>Rhizobial factors required for stem nodule maturation and maintenance in Sesbania rostrata-Azorhizobium caulinodans ORS571 symbiosis.</title>
        <authorList>
            <person name="Suzuki S."/>
            <person name="Aono T."/>
            <person name="Lee KB."/>
            <person name="Suzuki T."/>
            <person name="Liu CT."/>
            <person name="Miwa H."/>
            <person name="Wakao S."/>
            <person name="Iki T."/>
            <person name="Oyaizu H."/>
        </authorList>
    </citation>
    <scope>NUCLEOTIDE SEQUENCE [LARGE SCALE GENOMIC DNA]</scope>
    <source>
        <strain evidence="3">ATCC 43989 / DSM 5975 / JCM 20966 / LMG 6465 / NBRC 14845 / NCIMB 13405 / ORS 571</strain>
    </source>
</reference>
<evidence type="ECO:0000313" key="2">
    <source>
        <dbReference type="EMBL" id="BAF86266.1"/>
    </source>
</evidence>
<evidence type="ECO:0000313" key="3">
    <source>
        <dbReference type="Proteomes" id="UP000000270"/>
    </source>
</evidence>